<dbReference type="InParanoid" id="B5YLP9"/>
<dbReference type="Proteomes" id="UP000001449">
    <property type="component" value="Chromosome 18"/>
</dbReference>
<reference evidence="3 4" key="1">
    <citation type="journal article" date="2004" name="Science">
        <title>The genome of the diatom Thalassiosira pseudonana: ecology, evolution, and metabolism.</title>
        <authorList>
            <person name="Armbrust E.V."/>
            <person name="Berges J.A."/>
            <person name="Bowler C."/>
            <person name="Green B.R."/>
            <person name="Martinez D."/>
            <person name="Putnam N.H."/>
            <person name="Zhou S."/>
            <person name="Allen A.E."/>
            <person name="Apt K.E."/>
            <person name="Bechner M."/>
            <person name="Brzezinski M.A."/>
            <person name="Chaal B.K."/>
            <person name="Chiovitti A."/>
            <person name="Davis A.K."/>
            <person name="Demarest M.S."/>
            <person name="Detter J.C."/>
            <person name="Glavina T."/>
            <person name="Goodstein D."/>
            <person name="Hadi M.Z."/>
            <person name="Hellsten U."/>
            <person name="Hildebrand M."/>
            <person name="Jenkins B.D."/>
            <person name="Jurka J."/>
            <person name="Kapitonov V.V."/>
            <person name="Kroger N."/>
            <person name="Lau W.W."/>
            <person name="Lane T.W."/>
            <person name="Larimer F.W."/>
            <person name="Lippmeier J.C."/>
            <person name="Lucas S."/>
            <person name="Medina M."/>
            <person name="Montsant A."/>
            <person name="Obornik M."/>
            <person name="Parker M.S."/>
            <person name="Palenik B."/>
            <person name="Pazour G.J."/>
            <person name="Richardson P.M."/>
            <person name="Rynearson T.A."/>
            <person name="Saito M.A."/>
            <person name="Schwartz D.C."/>
            <person name="Thamatrakoln K."/>
            <person name="Valentin K."/>
            <person name="Vardi A."/>
            <person name="Wilkerson F.P."/>
            <person name="Rokhsar D.S."/>
        </authorList>
    </citation>
    <scope>NUCLEOTIDE SEQUENCE [LARGE SCALE GENOMIC DNA]</scope>
    <source>
        <strain evidence="3 4">CCMP1335</strain>
    </source>
</reference>
<organism evidence="3 4">
    <name type="scientific">Thalassiosira pseudonana</name>
    <name type="common">Marine diatom</name>
    <name type="synonym">Cyclotella nana</name>
    <dbReference type="NCBI Taxonomy" id="35128"/>
    <lineage>
        <taxon>Eukaryota</taxon>
        <taxon>Sar</taxon>
        <taxon>Stramenopiles</taxon>
        <taxon>Ochrophyta</taxon>
        <taxon>Bacillariophyta</taxon>
        <taxon>Coscinodiscophyceae</taxon>
        <taxon>Thalassiosirophycidae</taxon>
        <taxon>Thalassiosirales</taxon>
        <taxon>Thalassiosiraceae</taxon>
        <taxon>Thalassiosira</taxon>
    </lineage>
</organism>
<gene>
    <name evidence="3" type="ORF">THAPS_10856</name>
</gene>
<dbReference type="RefSeq" id="XP_002295553.1">
    <property type="nucleotide sequence ID" value="XM_002295517.1"/>
</dbReference>
<evidence type="ECO:0000313" key="3">
    <source>
        <dbReference type="EMBL" id="ACI64270.1"/>
    </source>
</evidence>
<feature type="transmembrane region" description="Helical" evidence="1">
    <location>
        <begin position="20"/>
        <end position="39"/>
    </location>
</feature>
<proteinExistence type="predicted"/>
<protein>
    <recommendedName>
        <fullName evidence="2">Methyltransferase domain-containing protein</fullName>
    </recommendedName>
</protein>
<evidence type="ECO:0000259" key="2">
    <source>
        <dbReference type="Pfam" id="PF13383"/>
    </source>
</evidence>
<sequence>MVLGGLQLNRGRKVDSKTYVRRHLILVVGGILLIAGLFFNRPRRLVPSASAIVDPAVGSNAAANPPLTEAATIINTQTPLSTAINTLRCLTTPGCYPKSRCSDDTPPMKISVKNWWEEQSFCTNDLIDERGDATSKGKDSVDDGCLVYSFGINSSTEWEEKMATVFGCEVFAFDPTSNFPTEVAPGVTFHKLGLQGVGTDISNTHSALYDALLMVELHFQKNLGLSNDDDIIIAGDAFECLEKEGWGIASMEDAKCAKEDEEYTPSALKIIKTINFLLFLTMKRDSPAKPPTIKYDTYKRIPEQNWNRGKRSVT</sequence>
<dbReference type="Pfam" id="PF13383">
    <property type="entry name" value="Methyltransf_22"/>
    <property type="match status" value="1"/>
</dbReference>
<keyword evidence="1" id="KW-1133">Transmembrane helix</keyword>
<dbReference type="InterPro" id="IPR026913">
    <property type="entry name" value="METTL24"/>
</dbReference>
<dbReference type="GeneID" id="7442962"/>
<dbReference type="PaxDb" id="35128-Thaps10856"/>
<keyword evidence="4" id="KW-1185">Reference proteome</keyword>
<evidence type="ECO:0000313" key="4">
    <source>
        <dbReference type="Proteomes" id="UP000001449"/>
    </source>
</evidence>
<keyword evidence="1" id="KW-0812">Transmembrane</keyword>
<accession>B5YLP9</accession>
<reference evidence="3 4" key="2">
    <citation type="journal article" date="2008" name="Nature">
        <title>The Phaeodactylum genome reveals the evolutionary history of diatom genomes.</title>
        <authorList>
            <person name="Bowler C."/>
            <person name="Allen A.E."/>
            <person name="Badger J.H."/>
            <person name="Grimwood J."/>
            <person name="Jabbari K."/>
            <person name="Kuo A."/>
            <person name="Maheswari U."/>
            <person name="Martens C."/>
            <person name="Maumus F."/>
            <person name="Otillar R.P."/>
            <person name="Rayko E."/>
            <person name="Salamov A."/>
            <person name="Vandepoele K."/>
            <person name="Beszteri B."/>
            <person name="Gruber A."/>
            <person name="Heijde M."/>
            <person name="Katinka M."/>
            <person name="Mock T."/>
            <person name="Valentin K."/>
            <person name="Verret F."/>
            <person name="Berges J.A."/>
            <person name="Brownlee C."/>
            <person name="Cadoret J.P."/>
            <person name="Chiovitti A."/>
            <person name="Choi C.J."/>
            <person name="Coesel S."/>
            <person name="De Martino A."/>
            <person name="Detter J.C."/>
            <person name="Durkin C."/>
            <person name="Falciatore A."/>
            <person name="Fournet J."/>
            <person name="Haruta M."/>
            <person name="Huysman M.J."/>
            <person name="Jenkins B.D."/>
            <person name="Jiroutova K."/>
            <person name="Jorgensen R.E."/>
            <person name="Joubert Y."/>
            <person name="Kaplan A."/>
            <person name="Kroger N."/>
            <person name="Kroth P.G."/>
            <person name="La Roche J."/>
            <person name="Lindquist E."/>
            <person name="Lommer M."/>
            <person name="Martin-Jezequel V."/>
            <person name="Lopez P.J."/>
            <person name="Lucas S."/>
            <person name="Mangogna M."/>
            <person name="McGinnis K."/>
            <person name="Medlin L.K."/>
            <person name="Montsant A."/>
            <person name="Oudot-Le Secq M.P."/>
            <person name="Napoli C."/>
            <person name="Obornik M."/>
            <person name="Parker M.S."/>
            <person name="Petit J.L."/>
            <person name="Porcel B.M."/>
            <person name="Poulsen N."/>
            <person name="Robison M."/>
            <person name="Rychlewski L."/>
            <person name="Rynearson T.A."/>
            <person name="Schmutz J."/>
            <person name="Shapiro H."/>
            <person name="Siaut M."/>
            <person name="Stanley M."/>
            <person name="Sussman M.R."/>
            <person name="Taylor A.R."/>
            <person name="Vardi A."/>
            <person name="von Dassow P."/>
            <person name="Vyverman W."/>
            <person name="Willis A."/>
            <person name="Wyrwicz L.S."/>
            <person name="Rokhsar D.S."/>
            <person name="Weissenbach J."/>
            <person name="Armbrust E.V."/>
            <person name="Green B.R."/>
            <person name="Van de Peer Y."/>
            <person name="Grigoriev I.V."/>
        </authorList>
    </citation>
    <scope>NUCLEOTIDE SEQUENCE [LARGE SCALE GENOMIC DNA]</scope>
    <source>
        <strain evidence="3 4">CCMP1335</strain>
    </source>
</reference>
<dbReference type="KEGG" id="tps:THAPS_10856"/>
<dbReference type="AlphaFoldDB" id="B5YLP9"/>
<dbReference type="PANTHER" id="PTHR32026:SF10">
    <property type="entry name" value="METHYLTRANSFERASE-LIKE PROTEIN 24-RELATED"/>
    <property type="match status" value="1"/>
</dbReference>
<dbReference type="PANTHER" id="PTHR32026">
    <property type="entry name" value="METHYLTRANSFERASE-LIKE PROTEIN 24"/>
    <property type="match status" value="1"/>
</dbReference>
<keyword evidence="1" id="KW-0472">Membrane</keyword>
<evidence type="ECO:0000256" key="1">
    <source>
        <dbReference type="SAM" id="Phobius"/>
    </source>
</evidence>
<dbReference type="HOGENOM" id="CLU_887076_0_0_1"/>
<dbReference type="EMBL" id="CP001159">
    <property type="protein sequence ID" value="ACI64270.1"/>
    <property type="molecule type" value="Genomic_DNA"/>
</dbReference>
<dbReference type="InterPro" id="IPR025714">
    <property type="entry name" value="Methyltranfer_dom"/>
</dbReference>
<feature type="domain" description="Methyltransferase" evidence="2">
    <location>
        <begin position="142"/>
        <end position="196"/>
    </location>
</feature>
<name>B5YLP9_THAPS</name>